<keyword evidence="3" id="KW-1185">Reference proteome</keyword>
<dbReference type="PROSITE" id="PS51787">
    <property type="entry name" value="LON_N"/>
    <property type="match status" value="1"/>
</dbReference>
<dbReference type="EMBL" id="FQXG01000004">
    <property type="protein sequence ID" value="SHH77767.1"/>
    <property type="molecule type" value="Genomic_DNA"/>
</dbReference>
<evidence type="ECO:0000313" key="3">
    <source>
        <dbReference type="Proteomes" id="UP000184268"/>
    </source>
</evidence>
<dbReference type="OrthoDB" id="8558970at2"/>
<dbReference type="InterPro" id="IPR015947">
    <property type="entry name" value="PUA-like_sf"/>
</dbReference>
<protein>
    <recommendedName>
        <fullName evidence="1">Lon N-terminal domain-containing protein</fullName>
    </recommendedName>
</protein>
<dbReference type="InterPro" id="IPR046336">
    <property type="entry name" value="Lon_prtase_N_sf"/>
</dbReference>
<dbReference type="PANTHER" id="PTHR46732">
    <property type="entry name" value="ATP-DEPENDENT PROTEASE LA (LON) DOMAIN PROTEIN"/>
    <property type="match status" value="1"/>
</dbReference>
<organism evidence="2 3">
    <name type="scientific">Ferrimonas marina</name>
    <dbReference type="NCBI Taxonomy" id="299255"/>
    <lineage>
        <taxon>Bacteria</taxon>
        <taxon>Pseudomonadati</taxon>
        <taxon>Pseudomonadota</taxon>
        <taxon>Gammaproteobacteria</taxon>
        <taxon>Alteromonadales</taxon>
        <taxon>Ferrimonadaceae</taxon>
        <taxon>Ferrimonas</taxon>
    </lineage>
</organism>
<accession>A0A1M5VRB3</accession>
<dbReference type="Pfam" id="PF02190">
    <property type="entry name" value="LON_substr_bdg"/>
    <property type="match status" value="1"/>
</dbReference>
<dbReference type="SMART" id="SM00464">
    <property type="entry name" value="LON"/>
    <property type="match status" value="1"/>
</dbReference>
<feature type="domain" description="Lon N-terminal" evidence="1">
    <location>
        <begin position="4"/>
        <end position="194"/>
    </location>
</feature>
<reference evidence="3" key="1">
    <citation type="submission" date="2016-11" db="EMBL/GenBank/DDBJ databases">
        <authorList>
            <person name="Varghese N."/>
            <person name="Submissions S."/>
        </authorList>
    </citation>
    <scope>NUCLEOTIDE SEQUENCE [LARGE SCALE GENOMIC DNA]</scope>
    <source>
        <strain evidence="3">DSM 16917</strain>
    </source>
</reference>
<dbReference type="STRING" id="299255.SAMN02745129_2936"/>
<dbReference type="PANTHER" id="PTHR46732:SF8">
    <property type="entry name" value="ATP-DEPENDENT PROTEASE LA (LON) DOMAIN PROTEIN"/>
    <property type="match status" value="1"/>
</dbReference>
<evidence type="ECO:0000259" key="1">
    <source>
        <dbReference type="PROSITE" id="PS51787"/>
    </source>
</evidence>
<dbReference type="InterPro" id="IPR003111">
    <property type="entry name" value="Lon_prtase_N"/>
</dbReference>
<proteinExistence type="predicted"/>
<dbReference type="SUPFAM" id="SSF88697">
    <property type="entry name" value="PUA domain-like"/>
    <property type="match status" value="1"/>
</dbReference>
<gene>
    <name evidence="2" type="ORF">SAMN02745129_2936</name>
</gene>
<evidence type="ECO:0000313" key="2">
    <source>
        <dbReference type="EMBL" id="SHH77767.1"/>
    </source>
</evidence>
<sequence>MALFQALPLFPLPSQVFPGGKMPLRIFEPRYVRMVKESFASSEGFAICMLDDQGDVEHNTHIFPLATRVQIVDFNPLDDGMLGVTVEGLERLRIHSVRTEEDGLRVGRAEGLPNWPHQLLAEEQRMLAQQLAQIFKDYTELAGLYPEPHYDDASWVAQRWLELVPLTGRDKQRLWQQEGPEPTLKLINEMLTKE</sequence>
<dbReference type="Gene3D" id="2.30.130.40">
    <property type="entry name" value="LON domain-like"/>
    <property type="match status" value="1"/>
</dbReference>
<name>A0A1M5VRB3_9GAMM</name>
<dbReference type="Proteomes" id="UP000184268">
    <property type="component" value="Unassembled WGS sequence"/>
</dbReference>
<dbReference type="AlphaFoldDB" id="A0A1M5VRB3"/>
<dbReference type="Gene3D" id="1.10.4060.10">
    <property type="entry name" value="BPP1347 like domain"/>
    <property type="match status" value="1"/>
</dbReference>
<dbReference type="RefSeq" id="WP_067657066.1">
    <property type="nucleotide sequence ID" value="NZ_FQXG01000004.1"/>
</dbReference>